<reference evidence="6 8" key="2">
    <citation type="journal article" date="2013" name="Nature">
        <title>Insights into bilaterian evolution from three spiralian genomes.</title>
        <authorList>
            <person name="Simakov O."/>
            <person name="Marletaz F."/>
            <person name="Cho S.J."/>
            <person name="Edsinger-Gonzales E."/>
            <person name="Havlak P."/>
            <person name="Hellsten U."/>
            <person name="Kuo D.H."/>
            <person name="Larsson T."/>
            <person name="Lv J."/>
            <person name="Arendt D."/>
            <person name="Savage R."/>
            <person name="Osoegawa K."/>
            <person name="de Jong P."/>
            <person name="Grimwood J."/>
            <person name="Chapman J.A."/>
            <person name="Shapiro H."/>
            <person name="Aerts A."/>
            <person name="Otillar R.P."/>
            <person name="Terry A.Y."/>
            <person name="Boore J.L."/>
            <person name="Grigoriev I.V."/>
            <person name="Lindberg D.R."/>
            <person name="Seaver E.C."/>
            <person name="Weisblat D.A."/>
            <person name="Putnam N.H."/>
            <person name="Rokhsar D.S."/>
        </authorList>
    </citation>
    <scope>NUCLEOTIDE SEQUENCE</scope>
    <source>
        <strain evidence="6 8">I ESC-2004</strain>
    </source>
</reference>
<dbReference type="EnsemblMetazoa" id="CapteT217174">
    <property type="protein sequence ID" value="CapteP217174"/>
    <property type="gene ID" value="CapteG217174"/>
</dbReference>
<evidence type="ECO:0000256" key="2">
    <source>
        <dbReference type="ARBA" id="ARBA00022679"/>
    </source>
</evidence>
<feature type="transmembrane region" description="Helical" evidence="4">
    <location>
        <begin position="351"/>
        <end position="369"/>
    </location>
</feature>
<evidence type="ECO:0000256" key="4">
    <source>
        <dbReference type="SAM" id="Phobius"/>
    </source>
</evidence>
<comment type="similarity">
    <text evidence="1">Belongs to the 1-acyl-sn-glycerol-3-phosphate acyltransferase family.</text>
</comment>
<keyword evidence="3" id="KW-0012">Acyltransferase</keyword>
<evidence type="ECO:0000313" key="6">
    <source>
        <dbReference type="EMBL" id="ELT96978.1"/>
    </source>
</evidence>
<keyword evidence="8" id="KW-1185">Reference proteome</keyword>
<dbReference type="STRING" id="283909.R7TSW0"/>
<proteinExistence type="inferred from homology"/>
<protein>
    <recommendedName>
        <fullName evidence="5">Phospholipid/glycerol acyltransferase domain-containing protein</fullName>
    </recommendedName>
</protein>
<dbReference type="PANTHER" id="PTHR10983">
    <property type="entry name" value="1-ACYLGLYCEROL-3-PHOSPHATE ACYLTRANSFERASE-RELATED"/>
    <property type="match status" value="1"/>
</dbReference>
<reference evidence="8" key="1">
    <citation type="submission" date="2012-12" db="EMBL/GenBank/DDBJ databases">
        <authorList>
            <person name="Hellsten U."/>
            <person name="Grimwood J."/>
            <person name="Chapman J.A."/>
            <person name="Shapiro H."/>
            <person name="Aerts A."/>
            <person name="Otillar R.P."/>
            <person name="Terry A.Y."/>
            <person name="Boore J.L."/>
            <person name="Simakov O."/>
            <person name="Marletaz F."/>
            <person name="Cho S.-J."/>
            <person name="Edsinger-Gonzales E."/>
            <person name="Havlak P."/>
            <person name="Kuo D.-H."/>
            <person name="Larsson T."/>
            <person name="Lv J."/>
            <person name="Arendt D."/>
            <person name="Savage R."/>
            <person name="Osoegawa K."/>
            <person name="de Jong P."/>
            <person name="Lindberg D.R."/>
            <person name="Seaver E.C."/>
            <person name="Weisblat D.A."/>
            <person name="Putnam N.H."/>
            <person name="Grigoriev I.V."/>
            <person name="Rokhsar D.S."/>
        </authorList>
    </citation>
    <scope>NUCLEOTIDE SEQUENCE</scope>
    <source>
        <strain evidence="8">I ESC-2004</strain>
    </source>
</reference>
<feature type="transmembrane region" description="Helical" evidence="4">
    <location>
        <begin position="16"/>
        <end position="37"/>
    </location>
</feature>
<dbReference type="SMART" id="SM00563">
    <property type="entry name" value="PlsC"/>
    <property type="match status" value="1"/>
</dbReference>
<name>R7TSW0_CAPTE</name>
<dbReference type="GO" id="GO:0036149">
    <property type="term" value="P:phosphatidylinositol acyl-chain remodeling"/>
    <property type="evidence" value="ECO:0007669"/>
    <property type="project" value="TreeGrafter"/>
</dbReference>
<dbReference type="InterPro" id="IPR032098">
    <property type="entry name" value="Acyltransf_C"/>
</dbReference>
<feature type="domain" description="Phospholipid/glycerol acyltransferase" evidence="5">
    <location>
        <begin position="92"/>
        <end position="217"/>
    </location>
</feature>
<gene>
    <name evidence="6" type="ORF">CAPTEDRAFT_217174</name>
</gene>
<dbReference type="Pfam" id="PF16076">
    <property type="entry name" value="Acyltransf_C"/>
    <property type="match status" value="1"/>
</dbReference>
<dbReference type="CDD" id="cd07990">
    <property type="entry name" value="LPLAT_LCLAT1-like"/>
    <property type="match status" value="1"/>
</dbReference>
<keyword evidence="4" id="KW-1133">Transmembrane helix</keyword>
<dbReference type="GO" id="GO:0016746">
    <property type="term" value="F:acyltransferase activity"/>
    <property type="evidence" value="ECO:0007669"/>
    <property type="project" value="UniProtKB-KW"/>
</dbReference>
<sequence length="370" mass="42826">MMGIANVPYILKKAAWIVPAGFMYGTAPTFILVWGSWRMATALLPKKVYEVGDDFLYSLYQKLVLFFFENCSGVKIVLSGDVESMTKAKENVVMMMNHQCTVDWMVADMLAVRQGSIGHIRYILKNSLRWAPIYGWYFRQHSCIYVKRSGKFEEKTAINQLQMMVDDNTPFWMVVFPEGTRYNPSYPNIIAKSQQYAKDQDLEPLRNVLYPRYKAMQLCLNQLRSKMDAVYDVTVAYSDTTHEKTGSRITAPGLSAFLAGKSRELHVHVKKVSLSDVPKQEEQLKQWLYERYQIKDQMMTDFYEGKGEKRGRLDPCHETSNLSLRHTLPAFLFWSAFNVPLWMTALGRQVYWQSMLASTVIGWIWMGIVP</sequence>
<dbReference type="EMBL" id="KB308705">
    <property type="protein sequence ID" value="ELT96978.1"/>
    <property type="molecule type" value="Genomic_DNA"/>
</dbReference>
<accession>R7TSW0</accession>
<dbReference type="HOGENOM" id="CLU_041844_2_0_1"/>
<dbReference type="GO" id="GO:0005739">
    <property type="term" value="C:mitochondrion"/>
    <property type="evidence" value="ECO:0007669"/>
    <property type="project" value="TreeGrafter"/>
</dbReference>
<organism evidence="6">
    <name type="scientific">Capitella teleta</name>
    <name type="common">Polychaete worm</name>
    <dbReference type="NCBI Taxonomy" id="283909"/>
    <lineage>
        <taxon>Eukaryota</taxon>
        <taxon>Metazoa</taxon>
        <taxon>Spiralia</taxon>
        <taxon>Lophotrochozoa</taxon>
        <taxon>Annelida</taxon>
        <taxon>Polychaeta</taxon>
        <taxon>Sedentaria</taxon>
        <taxon>Scolecida</taxon>
        <taxon>Capitellidae</taxon>
        <taxon>Capitella</taxon>
    </lineage>
</organism>
<dbReference type="GO" id="GO:0005783">
    <property type="term" value="C:endoplasmic reticulum"/>
    <property type="evidence" value="ECO:0007669"/>
    <property type="project" value="TreeGrafter"/>
</dbReference>
<dbReference type="OrthoDB" id="189226at2759"/>
<dbReference type="SUPFAM" id="SSF69593">
    <property type="entry name" value="Glycerol-3-phosphate (1)-acyltransferase"/>
    <property type="match status" value="1"/>
</dbReference>
<keyword evidence="4" id="KW-0472">Membrane</keyword>
<dbReference type="PANTHER" id="PTHR10983:SF73">
    <property type="entry name" value="1-ACYL-SN-GLYCEROL-3-PHOSPHATE ACYLTRANSFERASE EPSILON"/>
    <property type="match status" value="1"/>
</dbReference>
<reference evidence="7" key="3">
    <citation type="submission" date="2015-06" db="UniProtKB">
        <authorList>
            <consortium name="EnsemblMetazoa"/>
        </authorList>
    </citation>
    <scope>IDENTIFICATION</scope>
</reference>
<dbReference type="EMBL" id="AMQN01011124">
    <property type="status" value="NOT_ANNOTATED_CDS"/>
    <property type="molecule type" value="Genomic_DNA"/>
</dbReference>
<evidence type="ECO:0000256" key="3">
    <source>
        <dbReference type="ARBA" id="ARBA00023315"/>
    </source>
</evidence>
<dbReference type="AlphaFoldDB" id="R7TSW0"/>
<evidence type="ECO:0000256" key="1">
    <source>
        <dbReference type="ARBA" id="ARBA00008655"/>
    </source>
</evidence>
<dbReference type="Pfam" id="PF01553">
    <property type="entry name" value="Acyltransferase"/>
    <property type="match status" value="1"/>
</dbReference>
<evidence type="ECO:0000259" key="5">
    <source>
        <dbReference type="SMART" id="SM00563"/>
    </source>
</evidence>
<keyword evidence="4" id="KW-0812">Transmembrane</keyword>
<evidence type="ECO:0000313" key="7">
    <source>
        <dbReference type="EnsemblMetazoa" id="CapteP217174"/>
    </source>
</evidence>
<dbReference type="InterPro" id="IPR002123">
    <property type="entry name" value="Plipid/glycerol_acylTrfase"/>
</dbReference>
<evidence type="ECO:0000313" key="8">
    <source>
        <dbReference type="Proteomes" id="UP000014760"/>
    </source>
</evidence>
<dbReference type="Proteomes" id="UP000014760">
    <property type="component" value="Unassembled WGS sequence"/>
</dbReference>
<dbReference type="OMA" id="HRSTVDW"/>
<keyword evidence="2" id="KW-0808">Transferase</keyword>